<dbReference type="InterPro" id="IPR006008">
    <property type="entry name" value="YciB"/>
</dbReference>
<gene>
    <name evidence="5" type="primary">yciB</name>
    <name evidence="6" type="ORF">WH50_25205</name>
</gene>
<reference evidence="6 7" key="1">
    <citation type="submission" date="2015-03" db="EMBL/GenBank/DDBJ databases">
        <authorList>
            <person name="Krishnan R."/>
            <person name="Midha S."/>
            <person name="Patil P.B."/>
            <person name="Rameshkumar N."/>
        </authorList>
    </citation>
    <scope>NUCLEOTIDE SEQUENCE [LARGE SCALE GENOMIC DNA]</scope>
    <source>
        <strain evidence="6 7">L1E11</strain>
    </source>
</reference>
<feature type="transmembrane region" description="Helical" evidence="5">
    <location>
        <begin position="50"/>
        <end position="69"/>
    </location>
</feature>
<evidence type="ECO:0000256" key="3">
    <source>
        <dbReference type="ARBA" id="ARBA00022989"/>
    </source>
</evidence>
<dbReference type="EMBL" id="LAPT01000176">
    <property type="protein sequence ID" value="PXF28648.1"/>
    <property type="molecule type" value="Genomic_DNA"/>
</dbReference>
<name>A0ABX5LU08_9GAMM</name>
<evidence type="ECO:0000313" key="7">
    <source>
        <dbReference type="Proteomes" id="UP000248090"/>
    </source>
</evidence>
<accession>A0ABX5LU08</accession>
<comment type="function">
    <text evidence="5">Plays a role in cell envelope biogenesis, maintenance of cell envelope integrity and membrane homeostasis.</text>
</comment>
<keyword evidence="2 5" id="KW-0812">Transmembrane</keyword>
<proteinExistence type="inferred from homology"/>
<keyword evidence="1 5" id="KW-1003">Cell membrane</keyword>
<organism evidence="6 7">
    <name type="scientific">Pokkaliibacter plantistimulans</name>
    <dbReference type="NCBI Taxonomy" id="1635171"/>
    <lineage>
        <taxon>Bacteria</taxon>
        <taxon>Pseudomonadati</taxon>
        <taxon>Pseudomonadota</taxon>
        <taxon>Gammaproteobacteria</taxon>
        <taxon>Oceanospirillales</taxon>
        <taxon>Balneatrichaceae</taxon>
        <taxon>Pokkaliibacter</taxon>
    </lineage>
</organism>
<comment type="similarity">
    <text evidence="5">Belongs to the YciB family.</text>
</comment>
<dbReference type="PANTHER" id="PTHR36917:SF1">
    <property type="entry name" value="INNER MEMBRANE-SPANNING PROTEIN YCIB"/>
    <property type="match status" value="1"/>
</dbReference>
<keyword evidence="5" id="KW-0997">Cell inner membrane</keyword>
<comment type="subcellular location">
    <subcellularLocation>
        <location evidence="5">Cell inner membrane</location>
        <topology evidence="5">Multi-pass membrane protein</topology>
    </subcellularLocation>
</comment>
<dbReference type="RefSeq" id="WP_110190253.1">
    <property type="nucleotide sequence ID" value="NZ_CP177354.1"/>
</dbReference>
<sequence length="184" mass="21157">MKVLLDFLPVAIFFVVFKLTGDILTATAVLIPATLLLMLYTWWANRKIEIMQVVTLVLVVLLGGATLVFHDKTFIQWKPTVVNWLFAAAFIVIPLFTKRPLIKQLLSTQLSLPDHVWQRLNQAWIVFFLVMGAINIFVLKRFSEDIWVDFKLFGMMGLTIVFIILQGIYLSRHMQDTETSNPSN</sequence>
<evidence type="ECO:0000256" key="4">
    <source>
        <dbReference type="ARBA" id="ARBA00023136"/>
    </source>
</evidence>
<dbReference type="NCBIfam" id="TIGR00997">
    <property type="entry name" value="ispZ"/>
    <property type="match status" value="1"/>
</dbReference>
<feature type="transmembrane region" description="Helical" evidence="5">
    <location>
        <begin position="81"/>
        <end position="102"/>
    </location>
</feature>
<dbReference type="Proteomes" id="UP000248090">
    <property type="component" value="Unassembled WGS sequence"/>
</dbReference>
<dbReference type="NCBIfam" id="NF001325">
    <property type="entry name" value="PRK00259.1-3"/>
    <property type="match status" value="1"/>
</dbReference>
<keyword evidence="4 5" id="KW-0472">Membrane</keyword>
<feature type="transmembrane region" description="Helical" evidence="5">
    <location>
        <begin position="123"/>
        <end position="140"/>
    </location>
</feature>
<evidence type="ECO:0000256" key="2">
    <source>
        <dbReference type="ARBA" id="ARBA00022692"/>
    </source>
</evidence>
<evidence type="ECO:0000313" key="6">
    <source>
        <dbReference type="EMBL" id="PXF28648.1"/>
    </source>
</evidence>
<feature type="transmembrane region" description="Helical" evidence="5">
    <location>
        <begin position="23"/>
        <end position="43"/>
    </location>
</feature>
<feature type="transmembrane region" description="Helical" evidence="5">
    <location>
        <begin position="152"/>
        <end position="170"/>
    </location>
</feature>
<keyword evidence="3 5" id="KW-1133">Transmembrane helix</keyword>
<protein>
    <recommendedName>
        <fullName evidence="5">Inner membrane-spanning protein YciB</fullName>
    </recommendedName>
</protein>
<evidence type="ECO:0000256" key="5">
    <source>
        <dbReference type="HAMAP-Rule" id="MF_00189"/>
    </source>
</evidence>
<dbReference type="PANTHER" id="PTHR36917">
    <property type="entry name" value="INTRACELLULAR SEPTATION PROTEIN A-RELATED"/>
    <property type="match status" value="1"/>
</dbReference>
<dbReference type="Pfam" id="PF04279">
    <property type="entry name" value="IspA"/>
    <property type="match status" value="1"/>
</dbReference>
<dbReference type="HAMAP" id="MF_00189">
    <property type="entry name" value="YciB"/>
    <property type="match status" value="1"/>
</dbReference>
<evidence type="ECO:0000256" key="1">
    <source>
        <dbReference type="ARBA" id="ARBA00022475"/>
    </source>
</evidence>
<comment type="caution">
    <text evidence="6">The sequence shown here is derived from an EMBL/GenBank/DDBJ whole genome shotgun (WGS) entry which is preliminary data.</text>
</comment>
<keyword evidence="7" id="KW-1185">Reference proteome</keyword>